<protein>
    <submittedName>
        <fullName evidence="2">GSCFA domain-containing protein</fullName>
        <ecNumber evidence="2">3.1.-.-</ecNumber>
    </submittedName>
</protein>
<accession>A0ABW2DLF6</accession>
<dbReference type="Pfam" id="PF08885">
    <property type="entry name" value="GSCFA"/>
    <property type="match status" value="1"/>
</dbReference>
<name>A0ABW2DLF6_9BACT</name>
<dbReference type="SUPFAM" id="SSF52266">
    <property type="entry name" value="SGNH hydrolase"/>
    <property type="match status" value="1"/>
</dbReference>
<keyword evidence="3" id="KW-1185">Reference proteome</keyword>
<keyword evidence="2" id="KW-0378">Hydrolase</keyword>
<feature type="domain" description="GSCFA" evidence="1">
    <location>
        <begin position="22"/>
        <end position="258"/>
    </location>
</feature>
<dbReference type="GO" id="GO:0016787">
    <property type="term" value="F:hydrolase activity"/>
    <property type="evidence" value="ECO:0007669"/>
    <property type="project" value="UniProtKB-KW"/>
</dbReference>
<dbReference type="EC" id="3.1.-.-" evidence="2"/>
<dbReference type="InterPro" id="IPR014982">
    <property type="entry name" value="GSCFA"/>
</dbReference>
<dbReference type="Gene3D" id="3.40.50.1110">
    <property type="entry name" value="SGNH hydrolase"/>
    <property type="match status" value="1"/>
</dbReference>
<sequence length="326" mass="37778">MQFRTEINIPNSGTRFSRTKGIITIGSCFAEVVGRKLQSVKANTLVNPFGTIFNPLSANKLIRTVVLNDTSQLEEGLVQRQDLWFHYDFHSSFHHAQPEKLIEQLRETIQQAHEFLMHAQAIMLTWGTAFLYERIDTGAFVANCHKVPQKSFTKRLLTIEEISEDTRQTLELLRSHCPTLQIILTVSPVRHIKDTLPLNSVSKSILRVAAHLAQEFHPMISYFPAYELLLDDLRDYRYYGSDLIHPSEMAEQYIWEKFIGAYADKAFASFLQRWSEVQRDLNHHPFNPDSASHQSFLRKLLERLQQMALEADVQEEIAMVQRQLHT</sequence>
<reference evidence="3" key="1">
    <citation type="journal article" date="2019" name="Int. J. Syst. Evol. Microbiol.">
        <title>The Global Catalogue of Microorganisms (GCM) 10K type strain sequencing project: providing services to taxonomists for standard genome sequencing and annotation.</title>
        <authorList>
            <consortium name="The Broad Institute Genomics Platform"/>
            <consortium name="The Broad Institute Genome Sequencing Center for Infectious Disease"/>
            <person name="Wu L."/>
            <person name="Ma J."/>
        </authorList>
    </citation>
    <scope>NUCLEOTIDE SEQUENCE [LARGE SCALE GENOMIC DNA]</scope>
    <source>
        <strain evidence="3">CGMCC 4.7393</strain>
    </source>
</reference>
<comment type="caution">
    <text evidence="2">The sequence shown here is derived from an EMBL/GenBank/DDBJ whole genome shotgun (WGS) entry which is preliminary data.</text>
</comment>
<dbReference type="InterPro" id="IPR036514">
    <property type="entry name" value="SGNH_hydro_sf"/>
</dbReference>
<proteinExistence type="predicted"/>
<dbReference type="Proteomes" id="UP001596405">
    <property type="component" value="Unassembled WGS sequence"/>
</dbReference>
<evidence type="ECO:0000313" key="2">
    <source>
        <dbReference type="EMBL" id="MFC6997888.1"/>
    </source>
</evidence>
<dbReference type="RefSeq" id="WP_066624979.1">
    <property type="nucleotide sequence ID" value="NZ_JBHSYQ010000003.1"/>
</dbReference>
<dbReference type="EMBL" id="JBHSYQ010000003">
    <property type="protein sequence ID" value="MFC6997888.1"/>
    <property type="molecule type" value="Genomic_DNA"/>
</dbReference>
<organism evidence="2 3">
    <name type="scientific">Rufibacter roseus</name>
    <dbReference type="NCBI Taxonomy" id="1567108"/>
    <lineage>
        <taxon>Bacteria</taxon>
        <taxon>Pseudomonadati</taxon>
        <taxon>Bacteroidota</taxon>
        <taxon>Cytophagia</taxon>
        <taxon>Cytophagales</taxon>
        <taxon>Hymenobacteraceae</taxon>
        <taxon>Rufibacter</taxon>
    </lineage>
</organism>
<gene>
    <name evidence="2" type="ORF">ACFQHR_09630</name>
</gene>
<evidence type="ECO:0000313" key="3">
    <source>
        <dbReference type="Proteomes" id="UP001596405"/>
    </source>
</evidence>
<evidence type="ECO:0000259" key="1">
    <source>
        <dbReference type="Pfam" id="PF08885"/>
    </source>
</evidence>